<dbReference type="InterPro" id="IPR004445">
    <property type="entry name" value="GltS"/>
</dbReference>
<keyword evidence="2" id="KW-1133">Transmembrane helix</keyword>
<feature type="transmembrane region" description="Helical" evidence="2">
    <location>
        <begin position="347"/>
        <end position="366"/>
    </location>
</feature>
<feature type="transmembrane region" description="Helical" evidence="2">
    <location>
        <begin position="63"/>
        <end position="80"/>
    </location>
</feature>
<protein>
    <recommendedName>
        <fullName evidence="4">Sodium:glutamate symporter</fullName>
    </recommendedName>
</protein>
<reference evidence="3" key="1">
    <citation type="submission" date="2022-06" db="EMBL/GenBank/DDBJ databases">
        <title>A novel DMS-producing enzyme.</title>
        <authorList>
            <person name="Zhang Y."/>
        </authorList>
    </citation>
    <scope>NUCLEOTIDE SEQUENCE</scope>
    <source>
        <strain evidence="3">RT37</strain>
    </source>
</reference>
<feature type="transmembrane region" description="Helical" evidence="2">
    <location>
        <begin position="410"/>
        <end position="432"/>
    </location>
</feature>
<dbReference type="AlphaFoldDB" id="A0AAU7KKY8"/>
<dbReference type="GO" id="GO:0016020">
    <property type="term" value="C:membrane"/>
    <property type="evidence" value="ECO:0007669"/>
    <property type="project" value="InterPro"/>
</dbReference>
<feature type="transmembrane region" description="Helical" evidence="2">
    <location>
        <begin position="31"/>
        <end position="51"/>
    </location>
</feature>
<evidence type="ECO:0000256" key="2">
    <source>
        <dbReference type="SAM" id="Phobius"/>
    </source>
</evidence>
<dbReference type="PANTHER" id="PTHR36178">
    <property type="entry name" value="SLR0625 PROTEIN"/>
    <property type="match status" value="1"/>
</dbReference>
<sequence>MQDSFHGVIAFALLALMLWVGSQLRSRLSWLRASLVPASIVGGLIGFLALSLDLLPGYSPADFTALTFHFFTLSFMSLCLTGGGRQDAPGGGGSIVRGGLWLTLAWSISLGMQGAIGFLVVTGYDAVTGSDVSGFLGAIVTHGFTQGPGQALTYGTIWETEYGIANAAQVGLIYASLGFLMAFALGVPLARRYLTKGLNANRASRLDDNFRLGFFTRAGDDEGNQQAPGMGRMVSHPGNLDSLAYHLGLLAIAYVITHLWLTFVQGIIGNASPFGINVGVLFSHNLFFLHGLGVCVLMRMVIDRLGLSHRVDDETLKRITGSAVDFMVVGTLMSIQFAVLYALLAPILLVTVTVTIATLVGCLLLGRLSGNLGPERTVTSFGCCCGSTGTGLLLLRMMDADFSTSVPKELAFFNLAIVVVNLHILMIFAPIVPSLTPAIYLLVFGGTAIALIACIPLMLMWGRHGRASSPSSGWAEGVPTQGHAAAQSDSASASSPTISKGAAS</sequence>
<feature type="transmembrane region" description="Helical" evidence="2">
    <location>
        <begin position="323"/>
        <end position="341"/>
    </location>
</feature>
<feature type="transmembrane region" description="Helical" evidence="2">
    <location>
        <begin position="439"/>
        <end position="461"/>
    </location>
</feature>
<keyword evidence="2" id="KW-0812">Transmembrane</keyword>
<feature type="transmembrane region" description="Helical" evidence="2">
    <location>
        <begin position="171"/>
        <end position="190"/>
    </location>
</feature>
<evidence type="ECO:0000313" key="3">
    <source>
        <dbReference type="EMBL" id="XBO72244.1"/>
    </source>
</evidence>
<dbReference type="GO" id="GO:0015813">
    <property type="term" value="P:L-glutamate transmembrane transport"/>
    <property type="evidence" value="ECO:0007669"/>
    <property type="project" value="InterPro"/>
</dbReference>
<dbReference type="RefSeq" id="WP_222515405.1">
    <property type="nucleotide sequence ID" value="NZ_CP098827.1"/>
</dbReference>
<keyword evidence="2" id="KW-0472">Membrane</keyword>
<name>A0AAU7KKY8_9GAMM</name>
<dbReference type="GO" id="GO:0015501">
    <property type="term" value="F:glutamate:sodium symporter activity"/>
    <property type="evidence" value="ECO:0007669"/>
    <property type="project" value="InterPro"/>
</dbReference>
<feature type="region of interest" description="Disordered" evidence="1">
    <location>
        <begin position="472"/>
        <end position="504"/>
    </location>
</feature>
<dbReference type="Pfam" id="PF03616">
    <property type="entry name" value="Glt_symporter"/>
    <property type="match status" value="1"/>
</dbReference>
<proteinExistence type="predicted"/>
<feature type="transmembrane region" description="Helical" evidence="2">
    <location>
        <begin position="6"/>
        <end position="24"/>
    </location>
</feature>
<feature type="transmembrane region" description="Helical" evidence="2">
    <location>
        <begin position="243"/>
        <end position="261"/>
    </location>
</feature>
<evidence type="ECO:0008006" key="4">
    <source>
        <dbReference type="Google" id="ProtNLM"/>
    </source>
</evidence>
<feature type="transmembrane region" description="Helical" evidence="2">
    <location>
        <begin position="100"/>
        <end position="121"/>
    </location>
</feature>
<organism evidence="3">
    <name type="scientific">Halomonas sp. RT37</name>
    <dbReference type="NCBI Taxonomy" id="2950872"/>
    <lineage>
        <taxon>Bacteria</taxon>
        <taxon>Pseudomonadati</taxon>
        <taxon>Pseudomonadota</taxon>
        <taxon>Gammaproteobacteria</taxon>
        <taxon>Oceanospirillales</taxon>
        <taxon>Halomonadaceae</taxon>
        <taxon>Halomonas</taxon>
    </lineage>
</organism>
<accession>A0AAU7KKY8</accession>
<dbReference type="EMBL" id="CP098827">
    <property type="protein sequence ID" value="XBO72244.1"/>
    <property type="molecule type" value="Genomic_DNA"/>
</dbReference>
<evidence type="ECO:0000256" key="1">
    <source>
        <dbReference type="SAM" id="MobiDB-lite"/>
    </source>
</evidence>
<feature type="transmembrane region" description="Helical" evidence="2">
    <location>
        <begin position="281"/>
        <end position="302"/>
    </location>
</feature>
<feature type="transmembrane region" description="Helical" evidence="2">
    <location>
        <begin position="378"/>
        <end position="398"/>
    </location>
</feature>
<gene>
    <name evidence="3" type="ORF">NFG58_05905</name>
</gene>
<feature type="compositionally biased region" description="Low complexity" evidence="1">
    <location>
        <begin position="484"/>
        <end position="495"/>
    </location>
</feature>
<dbReference type="PANTHER" id="PTHR36178:SF1">
    <property type="entry name" value="SODIUM_GLUTAMATE SYMPORTER"/>
    <property type="match status" value="1"/>
</dbReference>